<feature type="domain" description="INO80 complex subunit B-like conserved region" evidence="2">
    <location>
        <begin position="349"/>
        <end position="421"/>
    </location>
</feature>
<feature type="region of interest" description="Disordered" evidence="1">
    <location>
        <begin position="380"/>
        <end position="399"/>
    </location>
</feature>
<feature type="compositionally biased region" description="Basic and acidic residues" evidence="1">
    <location>
        <begin position="350"/>
        <end position="374"/>
    </location>
</feature>
<dbReference type="AlphaFoldDB" id="A0A1D1V598"/>
<proteinExistence type="predicted"/>
<dbReference type="GO" id="GO:0006338">
    <property type="term" value="P:chromatin remodeling"/>
    <property type="evidence" value="ECO:0007669"/>
    <property type="project" value="InterPro"/>
</dbReference>
<protein>
    <recommendedName>
        <fullName evidence="2">INO80 complex subunit B-like conserved region domain-containing protein</fullName>
    </recommendedName>
</protein>
<dbReference type="InterPro" id="IPR006880">
    <property type="entry name" value="INO80B_C"/>
</dbReference>
<dbReference type="SMART" id="SM01406">
    <property type="entry name" value="PAPA-1"/>
    <property type="match status" value="1"/>
</dbReference>
<feature type="compositionally biased region" description="Low complexity" evidence="1">
    <location>
        <begin position="12"/>
        <end position="60"/>
    </location>
</feature>
<dbReference type="CDD" id="cd23021">
    <property type="entry name" value="zf-HIT_IN80B"/>
    <property type="match status" value="1"/>
</dbReference>
<reference evidence="3 4" key="1">
    <citation type="journal article" date="2016" name="Nat. Commun.">
        <title>Extremotolerant tardigrade genome and improved radiotolerance of human cultured cells by tardigrade-unique protein.</title>
        <authorList>
            <person name="Hashimoto T."/>
            <person name="Horikawa D.D."/>
            <person name="Saito Y."/>
            <person name="Kuwahara H."/>
            <person name="Kozuka-Hata H."/>
            <person name="Shin-I T."/>
            <person name="Minakuchi Y."/>
            <person name="Ohishi K."/>
            <person name="Motoyama A."/>
            <person name="Aizu T."/>
            <person name="Enomoto A."/>
            <person name="Kondo K."/>
            <person name="Tanaka S."/>
            <person name="Hara Y."/>
            <person name="Koshikawa S."/>
            <person name="Sagara H."/>
            <person name="Miura T."/>
            <person name="Yokobori S."/>
            <person name="Miyagawa K."/>
            <person name="Suzuki Y."/>
            <person name="Kubo T."/>
            <person name="Oyama M."/>
            <person name="Kohara Y."/>
            <person name="Fujiyama A."/>
            <person name="Arakawa K."/>
            <person name="Katayama T."/>
            <person name="Toyoda A."/>
            <person name="Kunieda T."/>
        </authorList>
    </citation>
    <scope>NUCLEOTIDE SEQUENCE [LARGE SCALE GENOMIC DNA]</scope>
    <source>
        <strain evidence="3 4">YOKOZUNA-1</strain>
    </source>
</reference>
<dbReference type="Pfam" id="PF04795">
    <property type="entry name" value="PAPA-1"/>
    <property type="match status" value="1"/>
</dbReference>
<dbReference type="OrthoDB" id="2021186at2759"/>
<organism evidence="3 4">
    <name type="scientific">Ramazzottius varieornatus</name>
    <name type="common">Water bear</name>
    <name type="synonym">Tardigrade</name>
    <dbReference type="NCBI Taxonomy" id="947166"/>
    <lineage>
        <taxon>Eukaryota</taxon>
        <taxon>Metazoa</taxon>
        <taxon>Ecdysozoa</taxon>
        <taxon>Tardigrada</taxon>
        <taxon>Eutardigrada</taxon>
        <taxon>Parachela</taxon>
        <taxon>Hypsibioidea</taxon>
        <taxon>Ramazzottiidae</taxon>
        <taxon>Ramazzottius</taxon>
    </lineage>
</organism>
<dbReference type="EMBL" id="BDGG01000003">
    <property type="protein sequence ID" value="GAU96896.1"/>
    <property type="molecule type" value="Genomic_DNA"/>
</dbReference>
<feature type="region of interest" description="Disordered" evidence="1">
    <location>
        <begin position="1"/>
        <end position="374"/>
    </location>
</feature>
<evidence type="ECO:0000313" key="4">
    <source>
        <dbReference type="Proteomes" id="UP000186922"/>
    </source>
</evidence>
<dbReference type="Proteomes" id="UP000186922">
    <property type="component" value="Unassembled WGS sequence"/>
</dbReference>
<feature type="compositionally biased region" description="Polar residues" evidence="1">
    <location>
        <begin position="230"/>
        <end position="247"/>
    </location>
</feature>
<dbReference type="PANTHER" id="PTHR21561:SF12">
    <property type="entry name" value="INO80 COMPLEX SUBUNIT B"/>
    <property type="match status" value="1"/>
</dbReference>
<dbReference type="InterPro" id="IPR029523">
    <property type="entry name" value="INO80B/Ies2"/>
</dbReference>
<name>A0A1D1V598_RAMVA</name>
<gene>
    <name evidence="3" type="primary">RvY_08267-1</name>
    <name evidence="3" type="synonym">RvY_08267.1</name>
    <name evidence="3" type="ORF">RvY_08267</name>
</gene>
<evidence type="ECO:0000259" key="2">
    <source>
        <dbReference type="SMART" id="SM01406"/>
    </source>
</evidence>
<accession>A0A1D1V598</accession>
<evidence type="ECO:0000256" key="1">
    <source>
        <dbReference type="SAM" id="MobiDB-lite"/>
    </source>
</evidence>
<evidence type="ECO:0000313" key="3">
    <source>
        <dbReference type="EMBL" id="GAU96896.1"/>
    </source>
</evidence>
<keyword evidence="4" id="KW-1185">Reference proteome</keyword>
<feature type="compositionally biased region" description="Basic and acidic residues" evidence="1">
    <location>
        <begin position="330"/>
        <end position="342"/>
    </location>
</feature>
<feature type="compositionally biased region" description="Polar residues" evidence="1">
    <location>
        <begin position="121"/>
        <end position="133"/>
    </location>
</feature>
<comment type="caution">
    <text evidence="3">The sequence shown here is derived from an EMBL/GenBank/DDBJ whole genome shotgun (WGS) entry which is preliminary data.</text>
</comment>
<dbReference type="GO" id="GO:0031011">
    <property type="term" value="C:Ino80 complex"/>
    <property type="evidence" value="ECO:0007669"/>
    <property type="project" value="InterPro"/>
</dbReference>
<sequence>MPRPAITMVFNRSSRSSKLLQSSTTSDTAVPELPSSSTASTAPSESSEAYTTPSISSSSDHSPEKRIRKPSQRMLEALQNDEESSSSPVTHGTGREGRLKRQHSASITPPKKRAPGRQSRGESSQVTEDSTPEVSLKLDRMRSRKKDVSSVVDQTSTTASNAKIKASSPKKQRRASEIYLSDQPPDSEVVPEEEQSAEEPTPKKLGKLKVRLPRSNTSSSMPDAIDVQDLEQSVANESLLKTRSGGSRRTLPKDSIEELSPPGKSSRRLKKAAVQSEDGPMEEEALPGGTSILTESGTEEAETADTSTPEPGVDSTGRRLTARQRAKLYGAEEHLIKLEDPLPKTPAAGHLERREERNKKRREQAAEKREVLKKETVQKLLQKSASARKSTKEDGGSNGAKKAMKYVINEQGMTMLCPAGFPSIPHMAPIAPPTVVLCGVSGCKNVKKYCCSATGVPLCGLQCYKKNQTISAKSVISTK</sequence>
<dbReference type="PANTHER" id="PTHR21561">
    <property type="entry name" value="INO80 COMPLEX SUBUNIT B"/>
    <property type="match status" value="1"/>
</dbReference>
<dbReference type="STRING" id="947166.A0A1D1V598"/>
<feature type="compositionally biased region" description="Polar residues" evidence="1">
    <location>
        <begin position="151"/>
        <end position="161"/>
    </location>
</feature>